<keyword evidence="3 5" id="KW-1133">Transmembrane helix</keyword>
<feature type="transmembrane region" description="Helical" evidence="5">
    <location>
        <begin position="94"/>
        <end position="118"/>
    </location>
</feature>
<evidence type="ECO:0000313" key="8">
    <source>
        <dbReference type="Proteomes" id="UP000719412"/>
    </source>
</evidence>
<dbReference type="GO" id="GO:0005783">
    <property type="term" value="C:endoplasmic reticulum"/>
    <property type="evidence" value="ECO:0007669"/>
    <property type="project" value="UniProtKB-ARBA"/>
</dbReference>
<dbReference type="PANTHER" id="PTHR20952:SF0">
    <property type="entry name" value="ADP-RIBOSYLATION FACTOR-LIKE PROTEIN 6-INTERACTING PROTEIN 1"/>
    <property type="match status" value="1"/>
</dbReference>
<evidence type="ECO:0000256" key="3">
    <source>
        <dbReference type="ARBA" id="ARBA00022989"/>
    </source>
</evidence>
<evidence type="ECO:0000256" key="4">
    <source>
        <dbReference type="ARBA" id="ARBA00023136"/>
    </source>
</evidence>
<comment type="subcellular location">
    <subcellularLocation>
        <location evidence="1">Membrane</location>
        <topology evidence="1">Multi-pass membrane protein</topology>
    </subcellularLocation>
</comment>
<keyword evidence="8" id="KW-1185">Reference proteome</keyword>
<organism evidence="7 8">
    <name type="scientific">Tenebrio molitor</name>
    <name type="common">Yellow mealworm beetle</name>
    <dbReference type="NCBI Taxonomy" id="7067"/>
    <lineage>
        <taxon>Eukaryota</taxon>
        <taxon>Metazoa</taxon>
        <taxon>Ecdysozoa</taxon>
        <taxon>Arthropoda</taxon>
        <taxon>Hexapoda</taxon>
        <taxon>Insecta</taxon>
        <taxon>Pterygota</taxon>
        <taxon>Neoptera</taxon>
        <taxon>Endopterygota</taxon>
        <taxon>Coleoptera</taxon>
        <taxon>Polyphaga</taxon>
        <taxon>Cucujiformia</taxon>
        <taxon>Tenebrionidae</taxon>
        <taxon>Tenebrio</taxon>
    </lineage>
</organism>
<evidence type="ECO:0000256" key="2">
    <source>
        <dbReference type="ARBA" id="ARBA00022692"/>
    </source>
</evidence>
<dbReference type="AlphaFoldDB" id="A0A8J6HRU4"/>
<feature type="transmembrane region" description="Helical" evidence="5">
    <location>
        <begin position="69"/>
        <end position="88"/>
    </location>
</feature>
<accession>A0A8J6HRU4</accession>
<keyword evidence="4 5" id="KW-0472">Membrane</keyword>
<dbReference type="Pfam" id="PF24456">
    <property type="entry name" value="RHD_RETREG1-3"/>
    <property type="match status" value="1"/>
</dbReference>
<name>A0A8J6HRU4_TENMO</name>
<evidence type="ECO:0000256" key="5">
    <source>
        <dbReference type="SAM" id="Phobius"/>
    </source>
</evidence>
<sequence>MADQAGDAFNERKYTHDFQAEQSYHDMRDYKFTYPSLMEAQIRKLKHGLENWKEIALQGKKVFIWERQWHPTALVGGSTVLFMFLWLLDPSILTVVSVFGLCVTVSDYVIPSVASSFFKPEKWTARREKEFEELCTNIVLYKARLELTWSRYYKLKTTNRKLYFILTICGLSVLAWIGCTFNNLFLAYVLVTFLVLLPGMEHNGIISKCSEYVHNFLAEFLRQAKSKVDQEKKED</sequence>
<feature type="transmembrane region" description="Helical" evidence="5">
    <location>
        <begin position="184"/>
        <end position="200"/>
    </location>
</feature>
<reference evidence="7" key="1">
    <citation type="journal article" date="2020" name="J Insects Food Feed">
        <title>The yellow mealworm (Tenebrio molitor) genome: a resource for the emerging insects as food and feed industry.</title>
        <authorList>
            <person name="Eriksson T."/>
            <person name="Andere A."/>
            <person name="Kelstrup H."/>
            <person name="Emery V."/>
            <person name="Picard C."/>
        </authorList>
    </citation>
    <scope>NUCLEOTIDE SEQUENCE</scope>
    <source>
        <strain evidence="7">Stoneville</strain>
        <tissue evidence="7">Whole head</tissue>
    </source>
</reference>
<dbReference type="Proteomes" id="UP000719412">
    <property type="component" value="Unassembled WGS sequence"/>
</dbReference>
<comment type="caution">
    <text evidence="7">The sequence shown here is derived from an EMBL/GenBank/DDBJ whole genome shotgun (WGS) entry which is preliminary data.</text>
</comment>
<dbReference type="PANTHER" id="PTHR20952">
    <property type="entry name" value="ADP-RIBOSYLATION-LIKE FACTOR 6-INTERACTING PROTEIN"/>
    <property type="match status" value="1"/>
</dbReference>
<dbReference type="InterPro" id="IPR052114">
    <property type="entry name" value="ER_autophagy_membrane_reg"/>
</dbReference>
<evidence type="ECO:0000256" key="1">
    <source>
        <dbReference type="ARBA" id="ARBA00004141"/>
    </source>
</evidence>
<proteinExistence type="predicted"/>
<gene>
    <name evidence="7" type="ORF">GEV33_003116</name>
</gene>
<protein>
    <recommendedName>
        <fullName evidence="6">RETREG1-3/ARL6IP-like N-terminal reticulon-homology domain-containing protein</fullName>
    </recommendedName>
</protein>
<dbReference type="EMBL" id="JABDTM020013997">
    <property type="protein sequence ID" value="KAH0819674.1"/>
    <property type="molecule type" value="Genomic_DNA"/>
</dbReference>
<evidence type="ECO:0000313" key="7">
    <source>
        <dbReference type="EMBL" id="KAH0819674.1"/>
    </source>
</evidence>
<feature type="transmembrane region" description="Helical" evidence="5">
    <location>
        <begin position="161"/>
        <end position="178"/>
    </location>
</feature>
<evidence type="ECO:0000259" key="6">
    <source>
        <dbReference type="Pfam" id="PF24456"/>
    </source>
</evidence>
<dbReference type="GO" id="GO:0016020">
    <property type="term" value="C:membrane"/>
    <property type="evidence" value="ECO:0007669"/>
    <property type="project" value="UniProtKB-SubCell"/>
</dbReference>
<dbReference type="CDD" id="cd22559">
    <property type="entry name" value="Arl6IP1"/>
    <property type="match status" value="1"/>
</dbReference>
<dbReference type="InterPro" id="IPR057282">
    <property type="entry name" value="RETREG1-3-like_RHD"/>
</dbReference>
<keyword evidence="2 5" id="KW-0812">Transmembrane</keyword>
<feature type="domain" description="RETREG1-3/ARL6IP-like N-terminal reticulon-homology" evidence="6">
    <location>
        <begin position="56"/>
        <end position="217"/>
    </location>
</feature>
<reference evidence="7" key="2">
    <citation type="submission" date="2021-08" db="EMBL/GenBank/DDBJ databases">
        <authorList>
            <person name="Eriksson T."/>
        </authorList>
    </citation>
    <scope>NUCLEOTIDE SEQUENCE</scope>
    <source>
        <strain evidence="7">Stoneville</strain>
        <tissue evidence="7">Whole head</tissue>
    </source>
</reference>